<reference evidence="1" key="1">
    <citation type="submission" date="2022-05" db="EMBL/GenBank/DDBJ databases">
        <authorList>
            <person name="Pankratov T."/>
        </authorList>
    </citation>
    <scope>NUCLEOTIDE SEQUENCE</scope>
    <source>
        <strain evidence="1">BP6-180914</strain>
    </source>
</reference>
<evidence type="ECO:0000313" key="2">
    <source>
        <dbReference type="Proteomes" id="UP001165667"/>
    </source>
</evidence>
<sequence>MPHRRLLGLLIAGVWIGWVAVGETASGAETQPDKSLYSIVSPTPDSALRDFAPDRPARSIGPTTVDAGRFQIESDFINHTFANQDGMTTRTTQALDPVLKLGVTSFMDFEVAFGGFNDLRTTDNASGAVVAKGRGFGDVTLTTKFNLTGNDGGKVAFALAPYLIVPGGTANITAGQVEGGVIAPLALKLPQDFGVTLQTEVDALANVNGPGTHVNFTNIVNVSRPVPGIKDLTSYAELYSSVTTEPHAPDIYTFDLALAYLVETNTQLDIGANIGLNRGAPDYQLYSGIAHRF</sequence>
<dbReference type="Proteomes" id="UP001165667">
    <property type="component" value="Unassembled WGS sequence"/>
</dbReference>
<dbReference type="RefSeq" id="WP_282584445.1">
    <property type="nucleotide sequence ID" value="NZ_JAMOIM010000004.1"/>
</dbReference>
<protein>
    <submittedName>
        <fullName evidence="1">Transporter</fullName>
    </submittedName>
</protein>
<dbReference type="EMBL" id="JAMOIM010000004">
    <property type="protein sequence ID" value="MCW6508099.1"/>
    <property type="molecule type" value="Genomic_DNA"/>
</dbReference>
<gene>
    <name evidence="1" type="ORF">M8523_08695</name>
</gene>
<name>A0AA41YT37_9HYPH</name>
<organism evidence="1 2">
    <name type="scientific">Lichenifustis flavocetrariae</name>
    <dbReference type="NCBI Taxonomy" id="2949735"/>
    <lineage>
        <taxon>Bacteria</taxon>
        <taxon>Pseudomonadati</taxon>
        <taxon>Pseudomonadota</taxon>
        <taxon>Alphaproteobacteria</taxon>
        <taxon>Hyphomicrobiales</taxon>
        <taxon>Lichenihabitantaceae</taxon>
        <taxon>Lichenifustis</taxon>
    </lineage>
</organism>
<comment type="caution">
    <text evidence="1">The sequence shown here is derived from an EMBL/GenBank/DDBJ whole genome shotgun (WGS) entry which is preliminary data.</text>
</comment>
<keyword evidence="2" id="KW-1185">Reference proteome</keyword>
<dbReference type="InterPro" id="IPR025737">
    <property type="entry name" value="FApF"/>
</dbReference>
<dbReference type="AlphaFoldDB" id="A0AA41YT37"/>
<evidence type="ECO:0000313" key="1">
    <source>
        <dbReference type="EMBL" id="MCW6508099.1"/>
    </source>
</evidence>
<accession>A0AA41YT37</accession>
<proteinExistence type="predicted"/>
<dbReference type="Pfam" id="PF13557">
    <property type="entry name" value="Phenol_MetA_deg"/>
    <property type="match status" value="1"/>
</dbReference>